<dbReference type="SUPFAM" id="SSF53383">
    <property type="entry name" value="PLP-dependent transferases"/>
    <property type="match status" value="1"/>
</dbReference>
<reference evidence="6" key="1">
    <citation type="journal article" date="2020" name="Stud. Mycol.">
        <title>101 Dothideomycetes genomes: a test case for predicting lifestyles and emergence of pathogens.</title>
        <authorList>
            <person name="Haridas S."/>
            <person name="Albert R."/>
            <person name="Binder M."/>
            <person name="Bloem J."/>
            <person name="Labutti K."/>
            <person name="Salamov A."/>
            <person name="Andreopoulos B."/>
            <person name="Baker S."/>
            <person name="Barry K."/>
            <person name="Bills G."/>
            <person name="Bluhm B."/>
            <person name="Cannon C."/>
            <person name="Castanera R."/>
            <person name="Culley D."/>
            <person name="Daum C."/>
            <person name="Ezra D."/>
            <person name="Gonzalez J."/>
            <person name="Henrissat B."/>
            <person name="Kuo A."/>
            <person name="Liang C."/>
            <person name="Lipzen A."/>
            <person name="Lutzoni F."/>
            <person name="Magnuson J."/>
            <person name="Mondo S."/>
            <person name="Nolan M."/>
            <person name="Ohm R."/>
            <person name="Pangilinan J."/>
            <person name="Park H.-J."/>
            <person name="Ramirez L."/>
            <person name="Alfaro M."/>
            <person name="Sun H."/>
            <person name="Tritt A."/>
            <person name="Yoshinaga Y."/>
            <person name="Zwiers L.-H."/>
            <person name="Turgeon B."/>
            <person name="Goodwin S."/>
            <person name="Spatafora J."/>
            <person name="Crous P."/>
            <person name="Grigoriev I."/>
        </authorList>
    </citation>
    <scope>NUCLEOTIDE SEQUENCE</scope>
    <source>
        <strain evidence="6">CBS 260.36</strain>
    </source>
</reference>
<accession>A0A9P4J8C2</accession>
<dbReference type="EMBL" id="ML996081">
    <property type="protein sequence ID" value="KAF2157222.1"/>
    <property type="molecule type" value="Genomic_DNA"/>
</dbReference>
<dbReference type="InterPro" id="IPR015421">
    <property type="entry name" value="PyrdxlP-dep_Trfase_major"/>
</dbReference>
<dbReference type="HAMAP" id="MF_03050">
    <property type="entry name" value="MOCOS"/>
    <property type="match status" value="1"/>
</dbReference>
<gene>
    <name evidence="4" type="primary">hxB</name>
    <name evidence="6" type="ORF">K461DRAFT_220304</name>
</gene>
<evidence type="ECO:0000256" key="4">
    <source>
        <dbReference type="HAMAP-Rule" id="MF_03050"/>
    </source>
</evidence>
<evidence type="ECO:0000256" key="3">
    <source>
        <dbReference type="ARBA" id="ARBA00023150"/>
    </source>
</evidence>
<proteinExistence type="inferred from homology"/>
<evidence type="ECO:0000256" key="1">
    <source>
        <dbReference type="ARBA" id="ARBA00022679"/>
    </source>
</evidence>
<keyword evidence="3 4" id="KW-0501">Molybdenum cofactor biosynthesis</keyword>
<evidence type="ECO:0000313" key="7">
    <source>
        <dbReference type="Proteomes" id="UP000799439"/>
    </source>
</evidence>
<dbReference type="OrthoDB" id="10264306at2759"/>
<evidence type="ECO:0000259" key="5">
    <source>
        <dbReference type="PROSITE" id="PS51340"/>
    </source>
</evidence>
<dbReference type="InterPro" id="IPR000192">
    <property type="entry name" value="Aminotrans_V_dom"/>
</dbReference>
<dbReference type="PANTHER" id="PTHR14237">
    <property type="entry name" value="MOLYBDOPTERIN COFACTOR SULFURASE MOSC"/>
    <property type="match status" value="1"/>
</dbReference>
<dbReference type="GO" id="GO:0016829">
    <property type="term" value="F:lyase activity"/>
    <property type="evidence" value="ECO:0007669"/>
    <property type="project" value="UniProtKB-UniRule"/>
</dbReference>
<dbReference type="Pfam" id="PF03473">
    <property type="entry name" value="MOSC"/>
    <property type="match status" value="1"/>
</dbReference>
<keyword evidence="7" id="KW-1185">Reference proteome</keyword>
<feature type="domain" description="MOSC" evidence="5">
    <location>
        <begin position="625"/>
        <end position="796"/>
    </location>
</feature>
<dbReference type="InterPro" id="IPR005302">
    <property type="entry name" value="MoCF_Sase_C"/>
</dbReference>
<sequence length="796" mass="87619">MQVQAELDYDAHIEEMRKEQYPMLEDALYLDHAGTTPTAKLLMDNFHSEMVSNLYGNPHSFSQASHRTAETIEGVRLQLLRFFKADPDHFDVVFTANATAAFKLVGDAFRDIPGGFEYGYHAEAHTSLVGLRELARSKHCFGADKDVEDWLAGQPKSVKCYGETMPMLFAFPAQSNLNGRKLPLDWCSRSRHGARPTYSLLDAAALVATSPLDLSNPETAPDFTAFSLYKIFGFPDLGALIVRRKSEQIFENRRYFGGGTVDLVIGSPSCGKAYGADHIPKASSLHERLEDGTLPYHSILALKSAIHTHEQLFQSLERVARHTMFLAGRLYHGIKSLRHSNGSAAAQVHIKESPGAYLDPEIQGPVIAFNLLSPHGQWISNAEFEKLAFAKNVNVRTGGLCNPGGTAKYLGLTSHDLRSNFDAGYRCGSDMDVINGKPTGMIRASLGAMSTSTDVDRFVDFLNEFYVERSSPDLAMAEDTSPNSASVSTLRVESITVYPIKSCAGWQPVDTKDWPIRAEGLAWDREWCLVHAITGRTLSQKRYSKMALIKPELDLNARVLRVRGTHATTLKSLSIEIALDAPMDTHLMGSSPMKEVDVCGSQCSLMFYNSTAINDFFTECVGLPCRLARFPDPGLTPSTRHAKPHLVDRGMAGLGRAITLSNESPILTITRASLNRLDETIKGNHGKAASPAVFRANIVLANTELTQPGVEQPYAEDEWSAMRIGNADFEFLGGCRRCQMVCIDQSTSERNPEPLATLAKTRRIDGKVMFGVHTALLPPSDGRQVTIRVGDSVQIF</sequence>
<comment type="similarity">
    <text evidence="4">Belongs to the class-V pyridoxal-phosphate-dependent aminotransferase family. MOCOS subfamily.</text>
</comment>
<dbReference type="GO" id="GO:0030151">
    <property type="term" value="F:molybdenum ion binding"/>
    <property type="evidence" value="ECO:0007669"/>
    <property type="project" value="UniProtKB-UniRule"/>
</dbReference>
<dbReference type="GO" id="GO:0006777">
    <property type="term" value="P:Mo-molybdopterin cofactor biosynthetic process"/>
    <property type="evidence" value="ECO:0007669"/>
    <property type="project" value="UniProtKB-UniRule"/>
</dbReference>
<protein>
    <recommendedName>
        <fullName evidence="4">Molybdenum cofactor sulfurase</fullName>
        <shortName evidence="4">MCS</shortName>
        <shortName evidence="4">MOS</shortName>
        <shortName evidence="4">MoCo sulfurase</shortName>
        <ecNumber evidence="4">2.8.1.9</ecNumber>
    </recommendedName>
    <alternativeName>
        <fullName evidence="4">Molybdenum cofactor sulfurtransferase</fullName>
    </alternativeName>
</protein>
<dbReference type="Proteomes" id="UP000799439">
    <property type="component" value="Unassembled WGS sequence"/>
</dbReference>
<keyword evidence="1 4" id="KW-0808">Transferase</keyword>
<evidence type="ECO:0000313" key="6">
    <source>
        <dbReference type="EMBL" id="KAF2157222.1"/>
    </source>
</evidence>
<dbReference type="PROSITE" id="PS51340">
    <property type="entry name" value="MOSC"/>
    <property type="match status" value="1"/>
</dbReference>
<dbReference type="Gene3D" id="3.40.640.10">
    <property type="entry name" value="Type I PLP-dependent aspartate aminotransferase-like (Major domain)"/>
    <property type="match status" value="1"/>
</dbReference>
<feature type="modified residue" description="N6-(pyridoxal phosphate)lysine" evidence="4">
    <location>
        <position position="230"/>
    </location>
</feature>
<comment type="catalytic activity">
    <reaction evidence="4">
        <text>Mo-molybdopterin + L-cysteine + AH2 = thio-Mo-molybdopterin + L-alanine + A + H2O</text>
        <dbReference type="Rhea" id="RHEA:42636"/>
        <dbReference type="ChEBI" id="CHEBI:13193"/>
        <dbReference type="ChEBI" id="CHEBI:15377"/>
        <dbReference type="ChEBI" id="CHEBI:17499"/>
        <dbReference type="ChEBI" id="CHEBI:35235"/>
        <dbReference type="ChEBI" id="CHEBI:57972"/>
        <dbReference type="ChEBI" id="CHEBI:71302"/>
        <dbReference type="ChEBI" id="CHEBI:82685"/>
        <dbReference type="EC" id="2.8.1.9"/>
    </reaction>
</comment>
<comment type="caution">
    <text evidence="6">The sequence shown here is derived from an EMBL/GenBank/DDBJ whole genome shotgun (WGS) entry which is preliminary data.</text>
</comment>
<dbReference type="Pfam" id="PF03476">
    <property type="entry name" value="MOSC_N"/>
    <property type="match status" value="1"/>
</dbReference>
<dbReference type="EC" id="2.8.1.9" evidence="4"/>
<dbReference type="InterPro" id="IPR028886">
    <property type="entry name" value="MoCo_sulfurase"/>
</dbReference>
<dbReference type="InterPro" id="IPR005303">
    <property type="entry name" value="MOCOS_middle"/>
</dbReference>
<dbReference type="AlphaFoldDB" id="A0A9P4J8C2"/>
<name>A0A9P4J8C2_9PEZI</name>
<dbReference type="SUPFAM" id="SSF141673">
    <property type="entry name" value="MOSC N-terminal domain-like"/>
    <property type="match status" value="1"/>
</dbReference>
<organism evidence="6 7">
    <name type="scientific">Myriangium duriaei CBS 260.36</name>
    <dbReference type="NCBI Taxonomy" id="1168546"/>
    <lineage>
        <taxon>Eukaryota</taxon>
        <taxon>Fungi</taxon>
        <taxon>Dikarya</taxon>
        <taxon>Ascomycota</taxon>
        <taxon>Pezizomycotina</taxon>
        <taxon>Dothideomycetes</taxon>
        <taxon>Dothideomycetidae</taxon>
        <taxon>Myriangiales</taxon>
        <taxon>Myriangiaceae</taxon>
        <taxon>Myriangium</taxon>
    </lineage>
</organism>
<comment type="function">
    <text evidence="4">Sulfurates the molybdenum cofactor. Sulfation of molybdenum is essential for xanthine dehydrogenase (XDH) and aldehyde oxidase (ADO) enzymes in which molybdenum cofactor is liganded by 1 oxygen and 1 sulfur atom in active form.</text>
</comment>
<keyword evidence="2 4" id="KW-0663">Pyridoxal phosphate</keyword>
<evidence type="ECO:0000256" key="2">
    <source>
        <dbReference type="ARBA" id="ARBA00022898"/>
    </source>
</evidence>
<dbReference type="InterPro" id="IPR015424">
    <property type="entry name" value="PyrdxlP-dep_Trfase"/>
</dbReference>
<dbReference type="GO" id="GO:0008265">
    <property type="term" value="F:molybdenum cofactor sulfurtransferase activity"/>
    <property type="evidence" value="ECO:0007669"/>
    <property type="project" value="UniProtKB-UniRule"/>
</dbReference>
<feature type="active site" evidence="4">
    <location>
        <position position="401"/>
    </location>
</feature>
<dbReference type="Pfam" id="PF00266">
    <property type="entry name" value="Aminotran_5"/>
    <property type="match status" value="1"/>
</dbReference>
<dbReference type="PANTHER" id="PTHR14237:SF80">
    <property type="entry name" value="MOLYBDENUM COFACTOR SULFURASE"/>
    <property type="match status" value="1"/>
</dbReference>
<comment type="cofactor">
    <cofactor evidence="4">
        <name>pyridoxal 5'-phosphate</name>
        <dbReference type="ChEBI" id="CHEBI:597326"/>
    </cofactor>
</comment>
<dbReference type="GO" id="GO:0030170">
    <property type="term" value="F:pyridoxal phosphate binding"/>
    <property type="evidence" value="ECO:0007669"/>
    <property type="project" value="UniProtKB-UniRule"/>
</dbReference>